<sequence length="250" mass="25232">MSPSLRHSPRAALGVALGVLAGAHVLDHRLGPPAHVPVSLASTGLLLLTARSAGADAAELGLEHARLGQGLRCGATAAAGVGGLYAAGALLPATRPLFADSRAEERLSGLLRQMLLEVPLGTVLLEEVGFRCVLPALLRRTCGPRLGEAVPVVLFGLWHVLPSAALAASNPALAAASTGNRAPGGDGVFRLAAASGSVAVTAAGGAVFAALRRHTGSAVAPALLHTAFNSLGHLAAWSVRRRSGRLRRAS</sequence>
<reference evidence="2" key="1">
    <citation type="submission" date="2021-06" db="EMBL/GenBank/DDBJ databases">
        <title>Sequencing of actinobacteria type strains.</title>
        <authorList>
            <person name="Nguyen G.-S."/>
            <person name="Wentzel A."/>
        </authorList>
    </citation>
    <scope>NUCLEOTIDE SEQUENCE</scope>
    <source>
        <strain evidence="2">P38-E01</strain>
    </source>
</reference>
<dbReference type="PIRSF" id="PIRSF026622">
    <property type="entry name" value="Proteas_026622"/>
    <property type="match status" value="1"/>
</dbReference>
<evidence type="ECO:0000259" key="1">
    <source>
        <dbReference type="Pfam" id="PF02517"/>
    </source>
</evidence>
<keyword evidence="2" id="KW-0482">Metalloprotease</keyword>
<keyword evidence="2" id="KW-0645">Protease</keyword>
<dbReference type="InterPro" id="IPR015837">
    <property type="entry name" value="UCP026622_CAAX_protease"/>
</dbReference>
<gene>
    <name evidence="2" type="ORF">JGS22_017995</name>
</gene>
<name>A0A949JIF9_9ACTN</name>
<dbReference type="InterPro" id="IPR003675">
    <property type="entry name" value="Rce1/LyrA-like_dom"/>
</dbReference>
<dbReference type="GO" id="GO:0008237">
    <property type="term" value="F:metallopeptidase activity"/>
    <property type="evidence" value="ECO:0007669"/>
    <property type="project" value="UniProtKB-KW"/>
</dbReference>
<dbReference type="Proteomes" id="UP000694501">
    <property type="component" value="Unassembled WGS sequence"/>
</dbReference>
<keyword evidence="3" id="KW-1185">Reference proteome</keyword>
<feature type="domain" description="CAAX prenyl protease 2/Lysostaphin resistance protein A-like" evidence="1">
    <location>
        <begin position="116"/>
        <end position="230"/>
    </location>
</feature>
<protein>
    <submittedName>
        <fullName evidence="2">CPBP family intramembrane metalloprotease</fullName>
    </submittedName>
</protein>
<proteinExistence type="predicted"/>
<dbReference type="GO" id="GO:0004175">
    <property type="term" value="F:endopeptidase activity"/>
    <property type="evidence" value="ECO:0007669"/>
    <property type="project" value="UniProtKB-ARBA"/>
</dbReference>
<evidence type="ECO:0000313" key="2">
    <source>
        <dbReference type="EMBL" id="MBU7599458.1"/>
    </source>
</evidence>
<dbReference type="Pfam" id="PF02517">
    <property type="entry name" value="Rce1-like"/>
    <property type="match status" value="1"/>
</dbReference>
<dbReference type="GO" id="GO:0080120">
    <property type="term" value="P:CAAX-box protein maturation"/>
    <property type="evidence" value="ECO:0007669"/>
    <property type="project" value="UniProtKB-ARBA"/>
</dbReference>
<comment type="caution">
    <text evidence="2">The sequence shown here is derived from an EMBL/GenBank/DDBJ whole genome shotgun (WGS) entry which is preliminary data.</text>
</comment>
<accession>A0A949JIF9</accession>
<dbReference type="RefSeq" id="WP_211039268.1">
    <property type="nucleotide sequence ID" value="NZ_JAELVF020000001.1"/>
</dbReference>
<dbReference type="EMBL" id="JAELVF020000001">
    <property type="protein sequence ID" value="MBU7599458.1"/>
    <property type="molecule type" value="Genomic_DNA"/>
</dbReference>
<keyword evidence="2" id="KW-0378">Hydrolase</keyword>
<organism evidence="2 3">
    <name type="scientific">Streptomyces tardus</name>
    <dbReference type="NCBI Taxonomy" id="2780544"/>
    <lineage>
        <taxon>Bacteria</taxon>
        <taxon>Bacillati</taxon>
        <taxon>Actinomycetota</taxon>
        <taxon>Actinomycetes</taxon>
        <taxon>Kitasatosporales</taxon>
        <taxon>Streptomycetaceae</taxon>
        <taxon>Streptomyces</taxon>
    </lineage>
</organism>
<evidence type="ECO:0000313" key="3">
    <source>
        <dbReference type="Proteomes" id="UP000694501"/>
    </source>
</evidence>
<dbReference type="AlphaFoldDB" id="A0A949JIF9"/>